<evidence type="ECO:0000313" key="2">
    <source>
        <dbReference type="Proteomes" id="UP000789759"/>
    </source>
</evidence>
<dbReference type="AlphaFoldDB" id="A0A9N9J543"/>
<gene>
    <name evidence="1" type="ORF">CPELLU_LOCUS15400</name>
</gene>
<proteinExistence type="predicted"/>
<dbReference type="OrthoDB" id="2428015at2759"/>
<protein>
    <submittedName>
        <fullName evidence="1">22341_t:CDS:1</fullName>
    </submittedName>
</protein>
<comment type="caution">
    <text evidence="1">The sequence shown here is derived from an EMBL/GenBank/DDBJ whole genome shotgun (WGS) entry which is preliminary data.</text>
</comment>
<evidence type="ECO:0000313" key="1">
    <source>
        <dbReference type="EMBL" id="CAG8762538.1"/>
    </source>
</evidence>
<feature type="non-terminal residue" evidence="1">
    <location>
        <position position="1"/>
    </location>
</feature>
<accession>A0A9N9J543</accession>
<dbReference type="Gene3D" id="3.90.1600.10">
    <property type="entry name" value="Palm domain of DNA polymerase"/>
    <property type="match status" value="1"/>
</dbReference>
<sequence length="106" mass="12400">QKNIVIQGMYDRGLVIPPIKKIKRSVADVNFTLYYSHAIIQNNISFEKHVSKNSTNHYLNAIINNDIVYNKFLLYGNNINKMSIMVFIYKELLENQNDAKHEIVQE</sequence>
<dbReference type="EMBL" id="CAJVQA010020211">
    <property type="protein sequence ID" value="CAG8762538.1"/>
    <property type="molecule type" value="Genomic_DNA"/>
</dbReference>
<dbReference type="InterPro" id="IPR023211">
    <property type="entry name" value="DNA_pol_palm_dom_sf"/>
</dbReference>
<dbReference type="Proteomes" id="UP000789759">
    <property type="component" value="Unassembled WGS sequence"/>
</dbReference>
<reference evidence="1" key="1">
    <citation type="submission" date="2021-06" db="EMBL/GenBank/DDBJ databases">
        <authorList>
            <person name="Kallberg Y."/>
            <person name="Tangrot J."/>
            <person name="Rosling A."/>
        </authorList>
    </citation>
    <scope>NUCLEOTIDE SEQUENCE</scope>
    <source>
        <strain evidence="1">FL966</strain>
    </source>
</reference>
<keyword evidence="2" id="KW-1185">Reference proteome</keyword>
<name>A0A9N9J543_9GLOM</name>
<organism evidence="1 2">
    <name type="scientific">Cetraspora pellucida</name>
    <dbReference type="NCBI Taxonomy" id="1433469"/>
    <lineage>
        <taxon>Eukaryota</taxon>
        <taxon>Fungi</taxon>
        <taxon>Fungi incertae sedis</taxon>
        <taxon>Mucoromycota</taxon>
        <taxon>Glomeromycotina</taxon>
        <taxon>Glomeromycetes</taxon>
        <taxon>Diversisporales</taxon>
        <taxon>Gigasporaceae</taxon>
        <taxon>Cetraspora</taxon>
    </lineage>
</organism>